<gene>
    <name evidence="2" type="ORF">SAMN04487818_11872</name>
</gene>
<accession>A0A1H9XPH2</accession>
<feature type="signal peptide" evidence="1">
    <location>
        <begin position="1"/>
        <end position="27"/>
    </location>
</feature>
<feature type="chain" id="PRO_5038486722" evidence="1">
    <location>
        <begin position="28"/>
        <end position="69"/>
    </location>
</feature>
<dbReference type="EMBL" id="FOGI01000018">
    <property type="protein sequence ID" value="SES48060.1"/>
    <property type="molecule type" value="Genomic_DNA"/>
</dbReference>
<reference evidence="3" key="1">
    <citation type="submission" date="2016-10" db="EMBL/GenBank/DDBJ databases">
        <authorList>
            <person name="Varghese N."/>
            <person name="Submissions S."/>
        </authorList>
    </citation>
    <scope>NUCLEOTIDE SEQUENCE [LARGE SCALE GENOMIC DNA]</scope>
    <source>
        <strain evidence="3">DSM 44260</strain>
    </source>
</reference>
<dbReference type="Proteomes" id="UP000199051">
    <property type="component" value="Unassembled WGS sequence"/>
</dbReference>
<evidence type="ECO:0000313" key="2">
    <source>
        <dbReference type="EMBL" id="SES48060.1"/>
    </source>
</evidence>
<organism evidence="2 3">
    <name type="scientific">Actinokineospora terrae</name>
    <dbReference type="NCBI Taxonomy" id="155974"/>
    <lineage>
        <taxon>Bacteria</taxon>
        <taxon>Bacillati</taxon>
        <taxon>Actinomycetota</taxon>
        <taxon>Actinomycetes</taxon>
        <taxon>Pseudonocardiales</taxon>
        <taxon>Pseudonocardiaceae</taxon>
        <taxon>Actinokineospora</taxon>
    </lineage>
</organism>
<name>A0A1H9XPH2_9PSEU</name>
<dbReference type="AlphaFoldDB" id="A0A1H9XPH2"/>
<proteinExistence type="predicted"/>
<sequence length="69" mass="7195">MPRVSIGRVSAIFVSLALMLVVGGTSAAATTPGLAFVTQSVSSAVPEPECFLCVKDGGRMYCQQIPCQF</sequence>
<keyword evidence="1" id="KW-0732">Signal</keyword>
<evidence type="ECO:0000313" key="3">
    <source>
        <dbReference type="Proteomes" id="UP000199051"/>
    </source>
</evidence>
<keyword evidence="3" id="KW-1185">Reference proteome</keyword>
<protein>
    <submittedName>
        <fullName evidence="2">Uncharacterized protein</fullName>
    </submittedName>
</protein>
<evidence type="ECO:0000256" key="1">
    <source>
        <dbReference type="SAM" id="SignalP"/>
    </source>
</evidence>